<feature type="compositionally biased region" description="Basic and acidic residues" evidence="1">
    <location>
        <begin position="110"/>
        <end position="122"/>
    </location>
</feature>
<feature type="region of interest" description="Disordered" evidence="1">
    <location>
        <begin position="259"/>
        <end position="299"/>
    </location>
</feature>
<accession>A0AAD7D9S3</accession>
<dbReference type="Proteomes" id="UP001221757">
    <property type="component" value="Unassembled WGS sequence"/>
</dbReference>
<feature type="region of interest" description="Disordered" evidence="1">
    <location>
        <begin position="101"/>
        <end position="122"/>
    </location>
</feature>
<evidence type="ECO:0000313" key="3">
    <source>
        <dbReference type="Proteomes" id="UP001221757"/>
    </source>
</evidence>
<gene>
    <name evidence="2" type="ORF">B0H17DRAFT_1136950</name>
</gene>
<evidence type="ECO:0000313" key="2">
    <source>
        <dbReference type="EMBL" id="KAJ7686400.1"/>
    </source>
</evidence>
<comment type="caution">
    <text evidence="2">The sequence shown here is derived from an EMBL/GenBank/DDBJ whole genome shotgun (WGS) entry which is preliminary data.</text>
</comment>
<dbReference type="EMBL" id="JARKIE010000096">
    <property type="protein sequence ID" value="KAJ7686400.1"/>
    <property type="molecule type" value="Genomic_DNA"/>
</dbReference>
<keyword evidence="3" id="KW-1185">Reference proteome</keyword>
<name>A0AAD7D9S3_MYCRO</name>
<evidence type="ECO:0000256" key="1">
    <source>
        <dbReference type="SAM" id="MobiDB-lite"/>
    </source>
</evidence>
<protein>
    <submittedName>
        <fullName evidence="2">Uncharacterized protein</fullName>
    </submittedName>
</protein>
<reference evidence="2" key="1">
    <citation type="submission" date="2023-03" db="EMBL/GenBank/DDBJ databases">
        <title>Massive genome expansion in bonnet fungi (Mycena s.s.) driven by repeated elements and novel gene families across ecological guilds.</title>
        <authorList>
            <consortium name="Lawrence Berkeley National Laboratory"/>
            <person name="Harder C.B."/>
            <person name="Miyauchi S."/>
            <person name="Viragh M."/>
            <person name="Kuo A."/>
            <person name="Thoen E."/>
            <person name="Andreopoulos B."/>
            <person name="Lu D."/>
            <person name="Skrede I."/>
            <person name="Drula E."/>
            <person name="Henrissat B."/>
            <person name="Morin E."/>
            <person name="Kohler A."/>
            <person name="Barry K."/>
            <person name="LaButti K."/>
            <person name="Morin E."/>
            <person name="Salamov A."/>
            <person name="Lipzen A."/>
            <person name="Mereny Z."/>
            <person name="Hegedus B."/>
            <person name="Baldrian P."/>
            <person name="Stursova M."/>
            <person name="Weitz H."/>
            <person name="Taylor A."/>
            <person name="Grigoriev I.V."/>
            <person name="Nagy L.G."/>
            <person name="Martin F."/>
            <person name="Kauserud H."/>
        </authorList>
    </citation>
    <scope>NUCLEOTIDE SEQUENCE</scope>
    <source>
        <strain evidence="2">CBHHK067</strain>
    </source>
</reference>
<sequence>MWSESTYILLDRGGEQSTIGKHDGGSSTYSLLERKQRGIGWLLASMTEAAALTACWNKECLRGSRGGDRSAFGEHVGGSSTYMLLEQGERGGDRSAFGEHVGGGGTHNLWKKEQRGDRSTFSKHDGGSGTYILLDRAAGRESVSLPSGEGIDQPAASTSEAAALTNCCNKEQGGNRSAFACWKKERGGNRSAFGEHVGGSSTYMLLEKGAGRGSVSLWRVCQRQRHLHADGKKSREGIDQPSVSMSEAAALTRCWTEQQGGDRSAVRKHDGGSGTYTLLDRAAGRGSISGGKHDGGSGTYTLLEQAVGRGLVSRQQA</sequence>
<organism evidence="2 3">
    <name type="scientific">Mycena rosella</name>
    <name type="common">Pink bonnet</name>
    <name type="synonym">Agaricus rosellus</name>
    <dbReference type="NCBI Taxonomy" id="1033263"/>
    <lineage>
        <taxon>Eukaryota</taxon>
        <taxon>Fungi</taxon>
        <taxon>Dikarya</taxon>
        <taxon>Basidiomycota</taxon>
        <taxon>Agaricomycotina</taxon>
        <taxon>Agaricomycetes</taxon>
        <taxon>Agaricomycetidae</taxon>
        <taxon>Agaricales</taxon>
        <taxon>Marasmiineae</taxon>
        <taxon>Mycenaceae</taxon>
        <taxon>Mycena</taxon>
    </lineage>
</organism>
<proteinExistence type="predicted"/>
<dbReference type="AlphaFoldDB" id="A0AAD7D9S3"/>